<gene>
    <name evidence="1" type="ORF">OH76DRAFT_1067691</name>
</gene>
<reference evidence="1 2" key="1">
    <citation type="journal article" date="2018" name="Biotechnol. Biofuels">
        <title>Integrative visual omics of the white-rot fungus Polyporus brumalis exposes the biotechnological potential of its oxidative enzymes for delignifying raw plant biomass.</title>
        <authorList>
            <person name="Miyauchi S."/>
            <person name="Rancon A."/>
            <person name="Drula E."/>
            <person name="Hage H."/>
            <person name="Chaduli D."/>
            <person name="Favel A."/>
            <person name="Grisel S."/>
            <person name="Henrissat B."/>
            <person name="Herpoel-Gimbert I."/>
            <person name="Ruiz-Duenas F.J."/>
            <person name="Chevret D."/>
            <person name="Hainaut M."/>
            <person name="Lin J."/>
            <person name="Wang M."/>
            <person name="Pangilinan J."/>
            <person name="Lipzen A."/>
            <person name="Lesage-Meessen L."/>
            <person name="Navarro D."/>
            <person name="Riley R."/>
            <person name="Grigoriev I.V."/>
            <person name="Zhou S."/>
            <person name="Raouche S."/>
            <person name="Rosso M.N."/>
        </authorList>
    </citation>
    <scope>NUCLEOTIDE SEQUENCE [LARGE SCALE GENOMIC DNA]</scope>
    <source>
        <strain evidence="1 2">BRFM 1820</strain>
    </source>
</reference>
<name>A0A371DNN4_9APHY</name>
<dbReference type="AlphaFoldDB" id="A0A371DNN4"/>
<sequence>MGGDSSYLEVHQDRCCLDISSGSTPWTNRSVSATRLETERRTIAASTCPGAGRGQQASTALALSLFISNPGEAVPRLFVCERMPAIVPTSSLWTSVGPPGDMSHDSRLAQTTQTHVRCSMRVVKTTSVVLHLRICGHHHSSWCSLVPLRGA</sequence>
<accession>A0A371DNN4</accession>
<keyword evidence="2" id="KW-1185">Reference proteome</keyword>
<evidence type="ECO:0000313" key="2">
    <source>
        <dbReference type="Proteomes" id="UP000256964"/>
    </source>
</evidence>
<dbReference type="Proteomes" id="UP000256964">
    <property type="component" value="Unassembled WGS sequence"/>
</dbReference>
<dbReference type="EMBL" id="KZ857385">
    <property type="protein sequence ID" value="RDX54153.1"/>
    <property type="molecule type" value="Genomic_DNA"/>
</dbReference>
<proteinExistence type="predicted"/>
<protein>
    <submittedName>
        <fullName evidence="1">Uncharacterized protein</fullName>
    </submittedName>
</protein>
<organism evidence="1 2">
    <name type="scientific">Lentinus brumalis</name>
    <dbReference type="NCBI Taxonomy" id="2498619"/>
    <lineage>
        <taxon>Eukaryota</taxon>
        <taxon>Fungi</taxon>
        <taxon>Dikarya</taxon>
        <taxon>Basidiomycota</taxon>
        <taxon>Agaricomycotina</taxon>
        <taxon>Agaricomycetes</taxon>
        <taxon>Polyporales</taxon>
        <taxon>Polyporaceae</taxon>
        <taxon>Lentinus</taxon>
    </lineage>
</organism>
<evidence type="ECO:0000313" key="1">
    <source>
        <dbReference type="EMBL" id="RDX54153.1"/>
    </source>
</evidence>